<dbReference type="GO" id="GO:0006893">
    <property type="term" value="P:Golgi to plasma membrane transport"/>
    <property type="evidence" value="ECO:0007669"/>
    <property type="project" value="TreeGrafter"/>
</dbReference>
<sequence>MEPSRAADGVFEIREDCQDSSSLLSRSCLDLLVAAGYFRARVKGISAFDKIVGGMVWCISTLSCSIDVDLLFAENSSIGQKIALTEKIVQVLPLIKCPHSIEPHQIQGFDYIHVFPVIQQDRLYEFLPPRYGHFSRISRDSSHKRPFA</sequence>
<dbReference type="AlphaFoldDB" id="A0AAV5SPA8"/>
<evidence type="ECO:0000313" key="3">
    <source>
        <dbReference type="Proteomes" id="UP001432027"/>
    </source>
</evidence>
<evidence type="ECO:0000313" key="2">
    <source>
        <dbReference type="EMBL" id="GMS84347.1"/>
    </source>
</evidence>
<dbReference type="InterPro" id="IPR048747">
    <property type="entry name" value="CCDC93_N"/>
</dbReference>
<organism evidence="2 3">
    <name type="scientific">Pristionchus entomophagus</name>
    <dbReference type="NCBI Taxonomy" id="358040"/>
    <lineage>
        <taxon>Eukaryota</taxon>
        <taxon>Metazoa</taxon>
        <taxon>Ecdysozoa</taxon>
        <taxon>Nematoda</taxon>
        <taxon>Chromadorea</taxon>
        <taxon>Rhabditida</taxon>
        <taxon>Rhabditina</taxon>
        <taxon>Diplogasteromorpha</taxon>
        <taxon>Diplogasteroidea</taxon>
        <taxon>Neodiplogasteridae</taxon>
        <taxon>Pristionchus</taxon>
    </lineage>
</organism>
<keyword evidence="3" id="KW-1185">Reference proteome</keyword>
<comment type="caution">
    <text evidence="2">The sequence shown here is derived from an EMBL/GenBank/DDBJ whole genome shotgun (WGS) entry which is preliminary data.</text>
</comment>
<reference evidence="2" key="1">
    <citation type="submission" date="2023-10" db="EMBL/GenBank/DDBJ databases">
        <title>Genome assembly of Pristionchus species.</title>
        <authorList>
            <person name="Yoshida K."/>
            <person name="Sommer R.J."/>
        </authorList>
    </citation>
    <scope>NUCLEOTIDE SEQUENCE</scope>
    <source>
        <strain evidence="2">RS0144</strain>
    </source>
</reference>
<dbReference type="Pfam" id="PF21673">
    <property type="entry name" value="CCDC93_N"/>
    <property type="match status" value="1"/>
</dbReference>
<feature type="domain" description="CCDC93 N-terminal" evidence="1">
    <location>
        <begin position="26"/>
        <end position="119"/>
    </location>
</feature>
<name>A0AAV5SPA8_9BILA</name>
<gene>
    <name evidence="2" type="ORF">PENTCL1PPCAC_6522</name>
</gene>
<dbReference type="InterPro" id="IPR039116">
    <property type="entry name" value="CCDC93"/>
</dbReference>
<dbReference type="Proteomes" id="UP001432027">
    <property type="component" value="Unassembled WGS sequence"/>
</dbReference>
<protein>
    <recommendedName>
        <fullName evidence="1">CCDC93 N-terminal domain-containing protein</fullName>
    </recommendedName>
</protein>
<proteinExistence type="predicted"/>
<evidence type="ECO:0000259" key="1">
    <source>
        <dbReference type="Pfam" id="PF21673"/>
    </source>
</evidence>
<accession>A0AAV5SPA8</accession>
<dbReference type="PANTHER" id="PTHR16441">
    <property type="entry name" value="FIDIPIDINE"/>
    <property type="match status" value="1"/>
</dbReference>
<dbReference type="PANTHER" id="PTHR16441:SF0">
    <property type="entry name" value="COILED-COIL DOMAIN-CONTAINING PROTEIN 93"/>
    <property type="match status" value="1"/>
</dbReference>
<dbReference type="EMBL" id="BTSX01000002">
    <property type="protein sequence ID" value="GMS84347.1"/>
    <property type="molecule type" value="Genomic_DNA"/>
</dbReference>